<name>A0ACB9YVI6_9PEZI</name>
<protein>
    <submittedName>
        <fullName evidence="1">Uncharacterized protein</fullName>
    </submittedName>
</protein>
<dbReference type="EMBL" id="MU393508">
    <property type="protein sequence ID" value="KAI4863252.1"/>
    <property type="molecule type" value="Genomic_DNA"/>
</dbReference>
<keyword evidence="2" id="KW-1185">Reference proteome</keyword>
<sequence length="276" mass="30878">MPFRTGYVNHDIEAGFPTSPMPQSLPEILCTPEDDAILRQQIQQIDGDKVQRVAILSFRGLQLYRIAKLQAELVKKQNAMMNPGTEVPEKEPDASDQREKDRQVDELLQRYADAVRNYETLSQTIEFKENLLYEFLGGKQEFKVIKRANDNQWNVPLWLARITPPSSTLIRYSVGPLGFRELDKGRLSQRRILGRIKSRLHMAVLGGVALIAPVLLMTLKPTLVVNLVTASISTMIFAVIMVIFAADASGKDVLASTAAYAAVMVVFIETSLQAYA</sequence>
<proteinExistence type="predicted"/>
<evidence type="ECO:0000313" key="1">
    <source>
        <dbReference type="EMBL" id="KAI4863252.1"/>
    </source>
</evidence>
<accession>A0ACB9YVI6</accession>
<dbReference type="Proteomes" id="UP001497700">
    <property type="component" value="Unassembled WGS sequence"/>
</dbReference>
<reference evidence="1 2" key="1">
    <citation type="journal article" date="2022" name="New Phytol.">
        <title>Ecological generalism drives hyperdiversity of secondary metabolite gene clusters in xylarialean endophytes.</title>
        <authorList>
            <person name="Franco M.E.E."/>
            <person name="Wisecaver J.H."/>
            <person name="Arnold A.E."/>
            <person name="Ju Y.M."/>
            <person name="Slot J.C."/>
            <person name="Ahrendt S."/>
            <person name="Moore L.P."/>
            <person name="Eastman K.E."/>
            <person name="Scott K."/>
            <person name="Konkel Z."/>
            <person name="Mondo S.J."/>
            <person name="Kuo A."/>
            <person name="Hayes R.D."/>
            <person name="Haridas S."/>
            <person name="Andreopoulos B."/>
            <person name="Riley R."/>
            <person name="LaButti K."/>
            <person name="Pangilinan J."/>
            <person name="Lipzen A."/>
            <person name="Amirebrahimi M."/>
            <person name="Yan J."/>
            <person name="Adam C."/>
            <person name="Keymanesh K."/>
            <person name="Ng V."/>
            <person name="Louie K."/>
            <person name="Northen T."/>
            <person name="Drula E."/>
            <person name="Henrissat B."/>
            <person name="Hsieh H.M."/>
            <person name="Youens-Clark K."/>
            <person name="Lutzoni F."/>
            <person name="Miadlikowska J."/>
            <person name="Eastwood D.C."/>
            <person name="Hamelin R.C."/>
            <person name="Grigoriev I.V."/>
            <person name="U'Ren J.M."/>
        </authorList>
    </citation>
    <scope>NUCLEOTIDE SEQUENCE [LARGE SCALE GENOMIC DNA]</scope>
    <source>
        <strain evidence="1 2">CBS 119005</strain>
    </source>
</reference>
<gene>
    <name evidence="1" type="ORF">F4820DRAFT_427783</name>
</gene>
<organism evidence="1 2">
    <name type="scientific">Hypoxylon rubiginosum</name>
    <dbReference type="NCBI Taxonomy" id="110542"/>
    <lineage>
        <taxon>Eukaryota</taxon>
        <taxon>Fungi</taxon>
        <taxon>Dikarya</taxon>
        <taxon>Ascomycota</taxon>
        <taxon>Pezizomycotina</taxon>
        <taxon>Sordariomycetes</taxon>
        <taxon>Xylariomycetidae</taxon>
        <taxon>Xylariales</taxon>
        <taxon>Hypoxylaceae</taxon>
        <taxon>Hypoxylon</taxon>
    </lineage>
</organism>
<comment type="caution">
    <text evidence="1">The sequence shown here is derived from an EMBL/GenBank/DDBJ whole genome shotgun (WGS) entry which is preliminary data.</text>
</comment>
<evidence type="ECO:0000313" key="2">
    <source>
        <dbReference type="Proteomes" id="UP001497700"/>
    </source>
</evidence>